<proteinExistence type="predicted"/>
<reference evidence="1" key="1">
    <citation type="submission" date="2021-02" db="EMBL/GenBank/DDBJ databases">
        <authorList>
            <consortium name="DOE Joint Genome Institute"/>
            <person name="Ahrendt S."/>
            <person name="Looney B.P."/>
            <person name="Miyauchi S."/>
            <person name="Morin E."/>
            <person name="Drula E."/>
            <person name="Courty P.E."/>
            <person name="Chicoki N."/>
            <person name="Fauchery L."/>
            <person name="Kohler A."/>
            <person name="Kuo A."/>
            <person name="Labutti K."/>
            <person name="Pangilinan J."/>
            <person name="Lipzen A."/>
            <person name="Riley R."/>
            <person name="Andreopoulos W."/>
            <person name="He G."/>
            <person name="Johnson J."/>
            <person name="Barry K.W."/>
            <person name="Grigoriev I.V."/>
            <person name="Nagy L."/>
            <person name="Hibbett D."/>
            <person name="Henrissat B."/>
            <person name="Matheny P.B."/>
            <person name="Labbe J."/>
            <person name="Martin F."/>
        </authorList>
    </citation>
    <scope>NUCLEOTIDE SEQUENCE</scope>
    <source>
        <strain evidence="1">FP105234-sp</strain>
    </source>
</reference>
<evidence type="ECO:0000313" key="1">
    <source>
        <dbReference type="EMBL" id="KAI0042718.1"/>
    </source>
</evidence>
<dbReference type="EMBL" id="MU276051">
    <property type="protein sequence ID" value="KAI0042718.1"/>
    <property type="molecule type" value="Genomic_DNA"/>
</dbReference>
<evidence type="ECO:0000313" key="2">
    <source>
        <dbReference type="Proteomes" id="UP000814033"/>
    </source>
</evidence>
<sequence length="270" mass="29186">MFSSAVQPSIVSLFSSTGSDTLSLWSTHTDASLPSDSFICLLNDHTSLPAPPPPAALIVPHAIQPDAAEEAQKHGYKLGQTVLHIQSPSLPTTYVRCPSMEWSSWPGRAGDLGLKLPWLHLQVRNIGREWSFEVGLVDTAGKEGIVRCSTFQKSPALKPGSPPILHLPLSFPAASSTPLTSWSEIPLHLPALLPHFSSHTLLQQDDESGSDGAGPGPSVKHTAMPSAKFGHISYVKIFATCRLRRVWLSERATSGGQKMPWEFLLYAADV</sequence>
<name>A0ACB8RF60_9AGAM</name>
<keyword evidence="2" id="KW-1185">Reference proteome</keyword>
<organism evidence="1 2">
    <name type="scientific">Auriscalpium vulgare</name>
    <dbReference type="NCBI Taxonomy" id="40419"/>
    <lineage>
        <taxon>Eukaryota</taxon>
        <taxon>Fungi</taxon>
        <taxon>Dikarya</taxon>
        <taxon>Basidiomycota</taxon>
        <taxon>Agaricomycotina</taxon>
        <taxon>Agaricomycetes</taxon>
        <taxon>Russulales</taxon>
        <taxon>Auriscalpiaceae</taxon>
        <taxon>Auriscalpium</taxon>
    </lineage>
</organism>
<protein>
    <submittedName>
        <fullName evidence="1">Uncharacterized protein</fullName>
    </submittedName>
</protein>
<reference evidence="1" key="2">
    <citation type="journal article" date="2022" name="New Phytol.">
        <title>Evolutionary transition to the ectomycorrhizal habit in the genomes of a hyperdiverse lineage of mushroom-forming fungi.</title>
        <authorList>
            <person name="Looney B."/>
            <person name="Miyauchi S."/>
            <person name="Morin E."/>
            <person name="Drula E."/>
            <person name="Courty P.E."/>
            <person name="Kohler A."/>
            <person name="Kuo A."/>
            <person name="LaButti K."/>
            <person name="Pangilinan J."/>
            <person name="Lipzen A."/>
            <person name="Riley R."/>
            <person name="Andreopoulos W."/>
            <person name="He G."/>
            <person name="Johnson J."/>
            <person name="Nolan M."/>
            <person name="Tritt A."/>
            <person name="Barry K.W."/>
            <person name="Grigoriev I.V."/>
            <person name="Nagy L.G."/>
            <person name="Hibbett D."/>
            <person name="Henrissat B."/>
            <person name="Matheny P.B."/>
            <person name="Labbe J."/>
            <person name="Martin F.M."/>
        </authorList>
    </citation>
    <scope>NUCLEOTIDE SEQUENCE</scope>
    <source>
        <strain evidence="1">FP105234-sp</strain>
    </source>
</reference>
<gene>
    <name evidence="1" type="ORF">FA95DRAFT_1499707</name>
</gene>
<dbReference type="Proteomes" id="UP000814033">
    <property type="component" value="Unassembled WGS sequence"/>
</dbReference>
<comment type="caution">
    <text evidence="1">The sequence shown here is derived from an EMBL/GenBank/DDBJ whole genome shotgun (WGS) entry which is preliminary data.</text>
</comment>
<accession>A0ACB8RF60</accession>